<keyword evidence="3" id="KW-1134">Transmembrane beta strand</keyword>
<keyword evidence="6" id="KW-0998">Cell outer membrane</keyword>
<evidence type="ECO:0000313" key="10">
    <source>
        <dbReference type="Proteomes" id="UP000663923"/>
    </source>
</evidence>
<feature type="chain" id="PRO_5046995477" evidence="7">
    <location>
        <begin position="27"/>
        <end position="1153"/>
    </location>
</feature>
<dbReference type="PANTHER" id="PTHR30069:SF46">
    <property type="entry name" value="OAR PROTEIN"/>
    <property type="match status" value="1"/>
</dbReference>
<feature type="domain" description="TonB-dependent transporter Oar-like beta-barrel" evidence="8">
    <location>
        <begin position="358"/>
        <end position="1094"/>
    </location>
</feature>
<dbReference type="Proteomes" id="UP000663923">
    <property type="component" value="Chromosome"/>
</dbReference>
<dbReference type="Pfam" id="PF25183">
    <property type="entry name" value="OMP_b-brl_4"/>
    <property type="match status" value="2"/>
</dbReference>
<dbReference type="InterPro" id="IPR036942">
    <property type="entry name" value="Beta-barrel_TonB_sf"/>
</dbReference>
<keyword evidence="4" id="KW-0812">Transmembrane</keyword>
<dbReference type="RefSeq" id="WP_207986911.1">
    <property type="nucleotide sequence ID" value="NZ_CP071794.1"/>
</dbReference>
<evidence type="ECO:0000256" key="1">
    <source>
        <dbReference type="ARBA" id="ARBA00004571"/>
    </source>
</evidence>
<dbReference type="InterPro" id="IPR057601">
    <property type="entry name" value="Oar-like_b-barrel"/>
</dbReference>
<evidence type="ECO:0000313" key="9">
    <source>
        <dbReference type="EMBL" id="QTD55086.1"/>
    </source>
</evidence>
<evidence type="ECO:0000259" key="8">
    <source>
        <dbReference type="Pfam" id="PF25183"/>
    </source>
</evidence>
<dbReference type="Gene3D" id="2.40.170.20">
    <property type="entry name" value="TonB-dependent receptor, beta-barrel domain"/>
    <property type="match status" value="1"/>
</dbReference>
<dbReference type="InterPro" id="IPR008969">
    <property type="entry name" value="CarboxyPept-like_regulatory"/>
</dbReference>
<dbReference type="SUPFAM" id="SSF56935">
    <property type="entry name" value="Porins"/>
    <property type="match status" value="1"/>
</dbReference>
<evidence type="ECO:0000256" key="2">
    <source>
        <dbReference type="ARBA" id="ARBA00022448"/>
    </source>
</evidence>
<proteinExistence type="predicted"/>
<protein>
    <submittedName>
        <fullName evidence="9">Carboxypeptidase regulatory-like domain-containing protein</fullName>
    </submittedName>
</protein>
<sequence length="1153" mass="123317">MKMKYLLAASVVSLSTAGLMATPAAAQQITSGVEGKVADESGAAISGATVTITDTRTGQKRTISTGSNGLFRAETLVTGGPYTITATAPGFEGQTVENQFLNLQGNTDYTFTLASGSEENVIVVTGTRAGVSQLAVGPGQAFGLEALEGFPSVTRDVRDIIKFNPLVSLDRSNEVDEVSCLGGNTRSNSFTVDGISQSDSFGLNNTPFAARNSLPIPFDAIRETSVEFAPFDVEYGQFSGCAINTVTKSGENDFHGTAFFTYTGDGLTGDTVDGQNITQSPFDRYRWGATLSGPIIKDKLFFFFAYEETDLGNSQDNGPAGAGFANEAAGVNQAQFDEISDVLNTVYGIDTGEIARTLPQTDRRFFGRLDWLINDDHRLEVTYQNLKEGRVEEDDFDQRDSEITGVNSFELEGTESDYYSARLYSQWTDNLSTELRVSRSEVSDLQGPVGGGEAQSDNPINRIVVGIDNSTDLGGGVIAGNGSGVDGAVIAGPGIFRSANQLDRQVDLVKFQANYSAGDHDIKIGTEYNKLDIFNLFAINATGTLFFQNVDDLRAGLLSGGTGFTSAFSSPSDAASGNIGGAVIAASPSGDINEAAADWSRTIWSFYAQDDWRVNDNLSVTIGIRTDLYNGDAPRANPNFLSRYGFTNRNSFSRLDPVFQPRVAFNYGFDNDGFLSNSVLTGGVGIYSGGDPTVWFSNAFSNNGFSTAAANSLVSGCDPLRDANGQIDVTPGGTFSGIPACVVEAASATSSAGLADTQSTDPDLKIATVVRANLGFESVLNFTGNDGFFDNWNIKADYIYSRFRNPYNFVDLSQVPNPALGVNGFTVDGRPILRAIDPDAAGCNAVLSGTGGTPPTYTGVTAECFSTRRDDEIQFTNAAGYSSHAFGLSLGKRFLGGVFTEAGSTKINLGYAFVDSNNRRNLASSTSTSSFDSTAAFDRQNPAVSTSNFETRHRITAQLDFKEYFFDDFATRLGFSFIAQSGRPYSLTFDNQGVFADSSSGSDNALLYIPTGIDDPNLSAASDPAAVQALVDYANGLGCARNFLGSSISRNTCRNDWSYDLDLRISQEIPGPGRLFGVEDKIQIFADIDNLLNIFDSSANTFRDRSDRVEVAGGGFDATTGQYIISSFNPDDEENVTTSSSLWRIVLGVRYEF</sequence>
<keyword evidence="7" id="KW-0732">Signal</keyword>
<evidence type="ECO:0000256" key="4">
    <source>
        <dbReference type="ARBA" id="ARBA00022692"/>
    </source>
</evidence>
<name>A0ABX7T0L3_9SPHN</name>
<evidence type="ECO:0000256" key="3">
    <source>
        <dbReference type="ARBA" id="ARBA00022452"/>
    </source>
</evidence>
<keyword evidence="2" id="KW-0813">Transport</keyword>
<feature type="signal peptide" evidence="7">
    <location>
        <begin position="1"/>
        <end position="26"/>
    </location>
</feature>
<dbReference type="EMBL" id="CP071794">
    <property type="protein sequence ID" value="QTD55086.1"/>
    <property type="molecule type" value="Genomic_DNA"/>
</dbReference>
<evidence type="ECO:0000256" key="6">
    <source>
        <dbReference type="ARBA" id="ARBA00023237"/>
    </source>
</evidence>
<dbReference type="PANTHER" id="PTHR30069">
    <property type="entry name" value="TONB-DEPENDENT OUTER MEMBRANE RECEPTOR"/>
    <property type="match status" value="1"/>
</dbReference>
<gene>
    <name evidence="9" type="ORF">J4G78_12735</name>
</gene>
<evidence type="ECO:0000256" key="7">
    <source>
        <dbReference type="SAM" id="SignalP"/>
    </source>
</evidence>
<keyword evidence="10" id="KW-1185">Reference proteome</keyword>
<accession>A0ABX7T0L3</accession>
<keyword evidence="5" id="KW-0472">Membrane</keyword>
<dbReference type="InterPro" id="IPR039426">
    <property type="entry name" value="TonB-dep_rcpt-like"/>
</dbReference>
<dbReference type="Pfam" id="PF13620">
    <property type="entry name" value="CarboxypepD_reg"/>
    <property type="match status" value="1"/>
</dbReference>
<dbReference type="SUPFAM" id="SSF49464">
    <property type="entry name" value="Carboxypeptidase regulatory domain-like"/>
    <property type="match status" value="1"/>
</dbReference>
<evidence type="ECO:0000256" key="5">
    <source>
        <dbReference type="ARBA" id="ARBA00023136"/>
    </source>
</evidence>
<organism evidence="9 10">
    <name type="scientific">Parasphingorhabdus cellanae</name>
    <dbReference type="NCBI Taxonomy" id="2806553"/>
    <lineage>
        <taxon>Bacteria</taxon>
        <taxon>Pseudomonadati</taxon>
        <taxon>Pseudomonadota</taxon>
        <taxon>Alphaproteobacteria</taxon>
        <taxon>Sphingomonadales</taxon>
        <taxon>Sphingomonadaceae</taxon>
        <taxon>Parasphingorhabdus</taxon>
    </lineage>
</organism>
<reference evidence="9 10" key="1">
    <citation type="submission" date="2021-03" db="EMBL/GenBank/DDBJ databases">
        <title>Complete genome of Parasphingorhabdus_sp.JHSY0214.</title>
        <authorList>
            <person name="Yoo J.H."/>
            <person name="Bae J.W."/>
        </authorList>
    </citation>
    <scope>NUCLEOTIDE SEQUENCE [LARGE SCALE GENOMIC DNA]</scope>
    <source>
        <strain evidence="9 10">JHSY0214</strain>
    </source>
</reference>
<comment type="subcellular location">
    <subcellularLocation>
        <location evidence="1">Cell outer membrane</location>
        <topology evidence="1">Multi-pass membrane protein</topology>
    </subcellularLocation>
</comment>
<dbReference type="Gene3D" id="2.60.40.1120">
    <property type="entry name" value="Carboxypeptidase-like, regulatory domain"/>
    <property type="match status" value="1"/>
</dbReference>
<feature type="domain" description="TonB-dependent transporter Oar-like beta-barrel" evidence="8">
    <location>
        <begin position="246"/>
        <end position="317"/>
    </location>
</feature>